<dbReference type="InterPro" id="IPR043519">
    <property type="entry name" value="NT_sf"/>
</dbReference>
<dbReference type="SUPFAM" id="SSF81301">
    <property type="entry name" value="Nucleotidyltransferase"/>
    <property type="match status" value="1"/>
</dbReference>
<gene>
    <name evidence="2" type="ORF">CRENPOLYSF1_670020</name>
</gene>
<dbReference type="Proteomes" id="UP000195667">
    <property type="component" value="Unassembled WGS sequence"/>
</dbReference>
<dbReference type="CDD" id="cd05403">
    <property type="entry name" value="NT_KNTase_like"/>
    <property type="match status" value="1"/>
</dbReference>
<proteinExistence type="predicted"/>
<dbReference type="RefSeq" id="WP_087144727.1">
    <property type="nucleotide sequence ID" value="NZ_FUKI01000145.1"/>
</dbReference>
<organism evidence="2 3">
    <name type="scientific">Crenothrix polyspora</name>
    <dbReference type="NCBI Taxonomy" id="360316"/>
    <lineage>
        <taxon>Bacteria</taxon>
        <taxon>Pseudomonadati</taxon>
        <taxon>Pseudomonadota</taxon>
        <taxon>Gammaproteobacteria</taxon>
        <taxon>Methylococcales</taxon>
        <taxon>Crenotrichaceae</taxon>
        <taxon>Crenothrix</taxon>
    </lineage>
</organism>
<feature type="domain" description="Polymerase beta nucleotidyltransferase" evidence="1">
    <location>
        <begin position="18"/>
        <end position="107"/>
    </location>
</feature>
<reference evidence="3" key="1">
    <citation type="submission" date="2017-02" db="EMBL/GenBank/DDBJ databases">
        <authorList>
            <person name="Daims H."/>
        </authorList>
    </citation>
    <scope>NUCLEOTIDE SEQUENCE [LARGE SCALE GENOMIC DNA]</scope>
</reference>
<evidence type="ECO:0000313" key="2">
    <source>
        <dbReference type="EMBL" id="SJM95286.1"/>
    </source>
</evidence>
<dbReference type="EMBL" id="FUKI01000145">
    <property type="protein sequence ID" value="SJM95286.1"/>
    <property type="molecule type" value="Genomic_DNA"/>
</dbReference>
<dbReference type="InterPro" id="IPR041633">
    <property type="entry name" value="Polbeta"/>
</dbReference>
<dbReference type="AlphaFoldDB" id="A0A1R4HGA9"/>
<sequence>MCVVTAAKLGLPHVTLDKLNSVFQQHSAIDTVLVYGSRAKGNYRRGSDIDLTIKGSIIAFSEFMQIEDQIDDLLLPYTVDLSQYAQLSNVDLIEHIDRVGVVIYGKDS</sequence>
<evidence type="ECO:0000313" key="3">
    <source>
        <dbReference type="Proteomes" id="UP000195667"/>
    </source>
</evidence>
<keyword evidence="3" id="KW-1185">Reference proteome</keyword>
<name>A0A1R4HGA9_9GAMM</name>
<evidence type="ECO:0000259" key="1">
    <source>
        <dbReference type="Pfam" id="PF18765"/>
    </source>
</evidence>
<dbReference type="OrthoDB" id="9803106at2"/>
<accession>A0A1R4HGA9</accession>
<protein>
    <submittedName>
        <fullName evidence="2">DNA polymerase beta domain-containing protein</fullName>
    </submittedName>
</protein>
<dbReference type="Pfam" id="PF18765">
    <property type="entry name" value="Polbeta"/>
    <property type="match status" value="1"/>
</dbReference>
<dbReference type="Gene3D" id="3.30.460.10">
    <property type="entry name" value="Beta Polymerase, domain 2"/>
    <property type="match status" value="1"/>
</dbReference>